<dbReference type="Pfam" id="PF04091">
    <property type="entry name" value="Sec15_C"/>
    <property type="match status" value="1"/>
</dbReference>
<proteinExistence type="inferred from homology"/>
<dbReference type="EMBL" id="NHMM01000001">
    <property type="protein sequence ID" value="OUT24643.1"/>
    <property type="molecule type" value="Genomic_DNA"/>
</dbReference>
<comment type="caution">
    <text evidence="9">The sequence shown here is derived from an EMBL/GenBank/DDBJ whole genome shotgun (WGS) entry which is preliminary data.</text>
</comment>
<reference evidence="10 12" key="3">
    <citation type="submission" date="2017-05" db="EMBL/GenBank/DDBJ databases">
        <title>The Genome Sequence of Candida krusei Ckrusei653.</title>
        <authorList>
            <person name="Cuomo C."/>
            <person name="Forche A."/>
            <person name="Young S."/>
            <person name="Abouelleil A."/>
            <person name="Cao P."/>
            <person name="Chapman S."/>
            <person name="Cusick C."/>
            <person name="Shea T."/>
            <person name="Nusbaum C."/>
            <person name="Birren B."/>
        </authorList>
    </citation>
    <scope>NUCLEOTIDE SEQUENCE [LARGE SCALE GENOMIC DNA]</scope>
    <source>
        <strain evidence="10 12">Ckrusei653</strain>
    </source>
</reference>
<dbReference type="InterPro" id="IPR007225">
    <property type="entry name" value="EXOC6/Sec15"/>
</dbReference>
<dbReference type="GO" id="GO:0000145">
    <property type="term" value="C:exocyst"/>
    <property type="evidence" value="ECO:0007669"/>
    <property type="project" value="UniProtKB-UniRule"/>
</dbReference>
<dbReference type="InterPro" id="IPR042045">
    <property type="entry name" value="EXOC6/Sec15_C_dom1"/>
</dbReference>
<dbReference type="eggNOG" id="KOG2176">
    <property type="taxonomic scope" value="Eukaryota"/>
</dbReference>
<organism evidence="9 11">
    <name type="scientific">Pichia kudriavzevii</name>
    <name type="common">Yeast</name>
    <name type="synonym">Issatchenkia orientalis</name>
    <dbReference type="NCBI Taxonomy" id="4909"/>
    <lineage>
        <taxon>Eukaryota</taxon>
        <taxon>Fungi</taxon>
        <taxon>Dikarya</taxon>
        <taxon>Ascomycota</taxon>
        <taxon>Saccharomycotina</taxon>
        <taxon>Pichiomycetes</taxon>
        <taxon>Pichiales</taxon>
        <taxon>Pichiaceae</taxon>
        <taxon>Pichia</taxon>
    </lineage>
</organism>
<dbReference type="PIRSF" id="PIRSF025007">
    <property type="entry name" value="Sec15"/>
    <property type="match status" value="1"/>
</dbReference>
<reference evidence="11" key="1">
    <citation type="journal article" date="2014" name="Microb. Cell Fact.">
        <title>Exploiting Issatchenkia orientalis SD108 for succinic acid production.</title>
        <authorList>
            <person name="Xiao H."/>
            <person name="Shao Z."/>
            <person name="Jiang Y."/>
            <person name="Dole S."/>
            <person name="Zhao H."/>
        </authorList>
    </citation>
    <scope>NUCLEOTIDE SEQUENCE [LARGE SCALE GENOMIC DNA]</scope>
    <source>
        <strain evidence="11">SD108</strain>
    </source>
</reference>
<dbReference type="Pfam" id="PF20651">
    <property type="entry name" value="EXOC6_Sec15_N"/>
    <property type="match status" value="1"/>
</dbReference>
<gene>
    <name evidence="10" type="ORF">CAS74_001032</name>
    <name evidence="9" type="ORF">JL09_g668</name>
</gene>
<dbReference type="HOGENOM" id="CLU_009437_1_0_1"/>
<evidence type="ECO:0000256" key="5">
    <source>
        <dbReference type="PIRNR" id="PIRNR025007"/>
    </source>
</evidence>
<dbReference type="EMBL" id="JQFK01000003">
    <property type="protein sequence ID" value="KGK40234.1"/>
    <property type="molecule type" value="Genomic_DNA"/>
</dbReference>
<evidence type="ECO:0000256" key="3">
    <source>
        <dbReference type="ARBA" id="ARBA00022483"/>
    </source>
</evidence>
<evidence type="ECO:0000256" key="2">
    <source>
        <dbReference type="ARBA" id="ARBA00022448"/>
    </source>
</evidence>
<comment type="function">
    <text evidence="5">Component of the exocyst complex involved in the docking of exocytic vesicles with fusion sites on the plasma membrane.</text>
</comment>
<dbReference type="PANTHER" id="PTHR12702:SF0">
    <property type="entry name" value="EXOCYST COMPLEX COMPONENT 6"/>
    <property type="match status" value="1"/>
</dbReference>
<evidence type="ECO:0000313" key="9">
    <source>
        <dbReference type="EMBL" id="KGK40234.1"/>
    </source>
</evidence>
<dbReference type="PANTHER" id="PTHR12702">
    <property type="entry name" value="SEC15"/>
    <property type="match status" value="1"/>
</dbReference>
<dbReference type="Gene3D" id="1.20.58.670">
    <property type="entry name" value="Dsl1p vesicle tethering complex, Tip20p subunit, domain D"/>
    <property type="match status" value="1"/>
</dbReference>
<evidence type="ECO:0000259" key="7">
    <source>
        <dbReference type="Pfam" id="PF04091"/>
    </source>
</evidence>
<dbReference type="InterPro" id="IPR048359">
    <property type="entry name" value="EXOC6_Sec15_N"/>
</dbReference>
<dbReference type="GO" id="GO:0016020">
    <property type="term" value="C:membrane"/>
    <property type="evidence" value="ECO:0007669"/>
    <property type="project" value="TreeGrafter"/>
</dbReference>
<evidence type="ECO:0000313" key="11">
    <source>
        <dbReference type="Proteomes" id="UP000029867"/>
    </source>
</evidence>
<feature type="domain" description="Exocyst complex subunit EXOC6/Sec15 C-terminal" evidence="7">
    <location>
        <begin position="403"/>
        <end position="756"/>
    </location>
</feature>
<keyword evidence="3 5" id="KW-0268">Exocytosis</keyword>
<keyword evidence="4 6" id="KW-0175">Coiled coil</keyword>
<dbReference type="GO" id="GO:0090522">
    <property type="term" value="P:vesicle tethering involved in exocytosis"/>
    <property type="evidence" value="ECO:0007669"/>
    <property type="project" value="UniProtKB-UniRule"/>
</dbReference>
<accession>A0A099P7K8</accession>
<comment type="similarity">
    <text evidence="1 5">Belongs to the SEC15 family.</text>
</comment>
<evidence type="ECO:0000259" key="8">
    <source>
        <dbReference type="Pfam" id="PF20651"/>
    </source>
</evidence>
<feature type="coiled-coil region" evidence="6">
    <location>
        <begin position="30"/>
        <end position="60"/>
    </location>
</feature>
<evidence type="ECO:0000313" key="12">
    <source>
        <dbReference type="Proteomes" id="UP000195871"/>
    </source>
</evidence>
<dbReference type="Proteomes" id="UP000029867">
    <property type="component" value="Unassembled WGS sequence"/>
</dbReference>
<dbReference type="InterPro" id="IPR042044">
    <property type="entry name" value="EXOC6PINT-1/Sec15/Tip20_C_dom2"/>
</dbReference>
<name>A0A099P7K8_PICKU</name>
<dbReference type="Proteomes" id="UP000195871">
    <property type="component" value="Unassembled WGS sequence"/>
</dbReference>
<reference evidence="9" key="2">
    <citation type="submission" date="2014-08" db="EMBL/GenBank/DDBJ databases">
        <title>Exploiting Issatchenkia orientalis SD108 for Succinic Acid Production.</title>
        <authorList>
            <person name="Xiao H."/>
            <person name="Shao Z."/>
            <person name="Jiang Y."/>
            <person name="Dole S."/>
            <person name="Zhao H."/>
        </authorList>
    </citation>
    <scope>NUCLEOTIDE SEQUENCE [LARGE SCALE GENOMIC DNA]</scope>
    <source>
        <strain evidence="9">SD108</strain>
    </source>
</reference>
<dbReference type="GO" id="GO:0006893">
    <property type="term" value="P:Golgi to plasma membrane transport"/>
    <property type="evidence" value="ECO:0007669"/>
    <property type="project" value="TreeGrafter"/>
</dbReference>
<dbReference type="VEuPathDB" id="FungiDB:C5L36_0C10090"/>
<keyword evidence="2 5" id="KW-0813">Transport</keyword>
<feature type="domain" description="Exocyst complex component EXOC6/Sec15 N-terminal" evidence="8">
    <location>
        <begin position="46"/>
        <end position="214"/>
    </location>
</feature>
<dbReference type="Gene3D" id="1.10.357.30">
    <property type="entry name" value="Exocyst complex subunit Sec15 C-terminal domain, N-terminal subdomain"/>
    <property type="match status" value="1"/>
</dbReference>
<dbReference type="InterPro" id="IPR046361">
    <property type="entry name" value="EXOC6/Sec15_C"/>
</dbReference>
<protein>
    <recommendedName>
        <fullName evidence="5">Exocyst complex component SEC15</fullName>
    </recommendedName>
</protein>
<evidence type="ECO:0000256" key="4">
    <source>
        <dbReference type="ARBA" id="ARBA00023054"/>
    </source>
</evidence>
<evidence type="ECO:0000313" key="10">
    <source>
        <dbReference type="EMBL" id="OUT24643.1"/>
    </source>
</evidence>
<dbReference type="GO" id="GO:0006886">
    <property type="term" value="P:intracellular protein transport"/>
    <property type="evidence" value="ECO:0007669"/>
    <property type="project" value="InterPro"/>
</dbReference>
<evidence type="ECO:0000256" key="6">
    <source>
        <dbReference type="SAM" id="Coils"/>
    </source>
</evidence>
<sequence length="795" mass="92944">MSTTKYSGDEKLIEYALSSQDYIDQFIPIIKSELQTKNSLNELIEKLETIQVQKEHQLQDVSYESIDDISDSVNAITDVVSATDAIASTIQNINKELHKSGNELLNVKQKVVNYEQTKGRIVETNEKINSCLEILNLTNKILDLIKNEDFYRALILLKSLSNIKEMETFPFINRFLNSIPSFKLIIVEETFNQLNRWLNLSIEKNLTDFGELLFEHFQVINDSWFEKQSADSKLLSFKVNTPVEISFRPIEFKTFNPLDKLKINLQPLYHSILVFHELNQLQDLKEYISNDIVRRIDHLFIPIKDSITRQNVFPGNESLRINLFSICSFSITDRIMNEKTNFQIRSLDDIQSTFNNIQKKFLPLLANHIEFYDFDLNDLIEINDIFGIYYQLLTYYNFNAEPIYRLMLKVFKKFCDKSIEDVNKKYTQLSLNDNSQPLIIQSQDELNRITDNVFYISAVAKENFPITVPFSEIYVSTSQLLKNLIRDLYEFVARYYTEDNNVIINRISRSIDKVLINIVLKDLDDKIKSTYKEVVSQNLVNLDFYSSSIYEIENYLNFSEDKLVMRTRKFSSVVKLDAINEFKKARRLAIESMFNMIDSKVHSLFDMVDFNWESEEVEQSPNTGIIDLIGFLQDSFKLNFSHLPESIKSLLLLKILDKIAKFMEDSIFEVKKLNEISIKNFSQDIEYIEASISNFYDSKSNIDETLMEPLKNLFTKLQQIIELLMDGTFDNYKNDDIRMRNFNKIAQEEAVSLINKLSKPVELENETPEPSDDSQDDVRSIFGLKRSATTFTFRK</sequence>
<evidence type="ECO:0000256" key="1">
    <source>
        <dbReference type="ARBA" id="ARBA00007944"/>
    </source>
</evidence>
<dbReference type="AlphaFoldDB" id="A0A099P7K8"/>